<dbReference type="AlphaFoldDB" id="A0A5J5AH42"/>
<proteinExistence type="predicted"/>
<dbReference type="Pfam" id="PF13041">
    <property type="entry name" value="PPR_2"/>
    <property type="match status" value="1"/>
</dbReference>
<feature type="repeat" description="PPR" evidence="2">
    <location>
        <begin position="508"/>
        <end position="542"/>
    </location>
</feature>
<name>A0A5J5AH42_9ASTE</name>
<feature type="repeat" description="PPR" evidence="2">
    <location>
        <begin position="162"/>
        <end position="196"/>
    </location>
</feature>
<evidence type="ECO:0008006" key="5">
    <source>
        <dbReference type="Google" id="ProtNLM"/>
    </source>
</evidence>
<dbReference type="InterPro" id="IPR011990">
    <property type="entry name" value="TPR-like_helical_dom_sf"/>
</dbReference>
<keyword evidence="4" id="KW-1185">Reference proteome</keyword>
<gene>
    <name evidence="3" type="ORF">F0562_005094</name>
</gene>
<organism evidence="3 4">
    <name type="scientific">Nyssa sinensis</name>
    <dbReference type="NCBI Taxonomy" id="561372"/>
    <lineage>
        <taxon>Eukaryota</taxon>
        <taxon>Viridiplantae</taxon>
        <taxon>Streptophyta</taxon>
        <taxon>Embryophyta</taxon>
        <taxon>Tracheophyta</taxon>
        <taxon>Spermatophyta</taxon>
        <taxon>Magnoliopsida</taxon>
        <taxon>eudicotyledons</taxon>
        <taxon>Gunneridae</taxon>
        <taxon>Pentapetalae</taxon>
        <taxon>asterids</taxon>
        <taxon>Cornales</taxon>
        <taxon>Nyssaceae</taxon>
        <taxon>Nyssa</taxon>
    </lineage>
</organism>
<dbReference type="PROSITE" id="PS51375">
    <property type="entry name" value="PPR"/>
    <property type="match status" value="5"/>
</dbReference>
<sequence length="574" mass="64736">MNETQLAFRVFMDMVEIGLGMSREEMGIFENVIQLLCRDGKVQDARNLVRKVIAFGMEPSNLVLDAIASGYCDKKDYDDFLSFFVEMNCAPDVVVGNKIIFSLCRNFGTERANLFMQELEHLGFIADEITFGILIAWSCREGKLKNAFVYLSEVLSRSHKPDIRSYNALISGVFKEGMWKHAREFLHEMDDKGISPNMLTFRVLLAGYCKARQFDEVAVIVGEMVDRGLIQLSSLDDPLSKAFKILGLNPLAVKVKRDNNLGFPKTEFYDNLGNGLFLETDLDEYEKVVTGVLQDSIIPDFNSLLIQECGHGNFKAALVMVDEMARWGQELSSPVFTALVKGLGASHCCIKGIASLLEKMPKLTDQLDQETLNFLVQALNKRGITHKARLLFDGMLQKRLKIKNETYTALITGFCKEGNLRGLLDCWKLAQADKWLPDLKGYKVIMGYLCQQGILKEALGLFESMLVAYPHIRLDICHDFLEKLCGTGFTSTSHVLMEELLKQGYVLDHMAHSHLIRGFCKERDFSKAFMVFDSMLAKNLAPCLDASLLLIPQLCRAGKFEKAVALKEGWLKKQ</sequence>
<feature type="repeat" description="PPR" evidence="2">
    <location>
        <begin position="127"/>
        <end position="161"/>
    </location>
</feature>
<evidence type="ECO:0000313" key="4">
    <source>
        <dbReference type="Proteomes" id="UP000325577"/>
    </source>
</evidence>
<dbReference type="PANTHER" id="PTHR47932:SF63">
    <property type="entry name" value="OS08G0290000 PROTEIN"/>
    <property type="match status" value="1"/>
</dbReference>
<evidence type="ECO:0000256" key="1">
    <source>
        <dbReference type="ARBA" id="ARBA00022737"/>
    </source>
</evidence>
<evidence type="ECO:0000256" key="2">
    <source>
        <dbReference type="PROSITE-ProRule" id="PRU00708"/>
    </source>
</evidence>
<reference evidence="3 4" key="1">
    <citation type="submission" date="2019-09" db="EMBL/GenBank/DDBJ databases">
        <title>A chromosome-level genome assembly of the Chinese tupelo Nyssa sinensis.</title>
        <authorList>
            <person name="Yang X."/>
            <person name="Kang M."/>
            <person name="Yang Y."/>
            <person name="Xiong H."/>
            <person name="Wang M."/>
            <person name="Zhang Z."/>
            <person name="Wang Z."/>
            <person name="Wu H."/>
            <person name="Ma T."/>
            <person name="Liu J."/>
            <person name="Xi Z."/>
        </authorList>
    </citation>
    <scope>NUCLEOTIDE SEQUENCE [LARGE SCALE GENOMIC DNA]</scope>
    <source>
        <strain evidence="3">J267</strain>
        <tissue evidence="3">Leaf</tissue>
    </source>
</reference>
<feature type="repeat" description="PPR" evidence="2">
    <location>
        <begin position="25"/>
        <end position="59"/>
    </location>
</feature>
<dbReference type="InterPro" id="IPR002885">
    <property type="entry name" value="PPR_rpt"/>
</dbReference>
<protein>
    <recommendedName>
        <fullName evidence="5">Pentacotripeptide-repeat region of PRORP domain-containing protein</fullName>
    </recommendedName>
</protein>
<dbReference type="Gene3D" id="1.25.40.10">
    <property type="entry name" value="Tetratricopeptide repeat domain"/>
    <property type="match status" value="6"/>
</dbReference>
<dbReference type="PANTHER" id="PTHR47932">
    <property type="entry name" value="ATPASE EXPRESSION PROTEIN 3"/>
    <property type="match status" value="1"/>
</dbReference>
<dbReference type="NCBIfam" id="TIGR00756">
    <property type="entry name" value="PPR"/>
    <property type="match status" value="4"/>
</dbReference>
<feature type="repeat" description="PPR" evidence="2">
    <location>
        <begin position="197"/>
        <end position="231"/>
    </location>
</feature>
<accession>A0A5J5AH42</accession>
<evidence type="ECO:0000313" key="3">
    <source>
        <dbReference type="EMBL" id="KAA8530385.1"/>
    </source>
</evidence>
<dbReference type="EMBL" id="CM018043">
    <property type="protein sequence ID" value="KAA8530385.1"/>
    <property type="molecule type" value="Genomic_DNA"/>
</dbReference>
<dbReference type="Pfam" id="PF01535">
    <property type="entry name" value="PPR"/>
    <property type="match status" value="3"/>
</dbReference>
<keyword evidence="1" id="KW-0677">Repeat</keyword>
<dbReference type="Proteomes" id="UP000325577">
    <property type="component" value="Linkage Group LG2"/>
</dbReference>
<dbReference type="OrthoDB" id="773543at2759"/>